<comment type="caution">
    <text evidence="1">The sequence shown here is derived from an EMBL/GenBank/DDBJ whole genome shotgun (WGS) entry which is preliminary data.</text>
</comment>
<dbReference type="EMBL" id="CAJHUC010003021">
    <property type="protein sequence ID" value="CAD7705111.1"/>
    <property type="molecule type" value="Genomic_DNA"/>
</dbReference>
<protein>
    <submittedName>
        <fullName evidence="1">Uncharacterized protein</fullName>
    </submittedName>
</protein>
<name>A0A8S1JBJ5_9CHLO</name>
<evidence type="ECO:0000313" key="1">
    <source>
        <dbReference type="EMBL" id="CAD7705111.1"/>
    </source>
</evidence>
<organism evidence="1 2">
    <name type="scientific">Ostreobium quekettii</name>
    <dbReference type="NCBI Taxonomy" id="121088"/>
    <lineage>
        <taxon>Eukaryota</taxon>
        <taxon>Viridiplantae</taxon>
        <taxon>Chlorophyta</taxon>
        <taxon>core chlorophytes</taxon>
        <taxon>Ulvophyceae</taxon>
        <taxon>TCBD clade</taxon>
        <taxon>Bryopsidales</taxon>
        <taxon>Ostreobineae</taxon>
        <taxon>Ostreobiaceae</taxon>
        <taxon>Ostreobium</taxon>
    </lineage>
</organism>
<keyword evidence="2" id="KW-1185">Reference proteome</keyword>
<accession>A0A8S1JBJ5</accession>
<dbReference type="AlphaFoldDB" id="A0A8S1JBJ5"/>
<evidence type="ECO:0000313" key="2">
    <source>
        <dbReference type="Proteomes" id="UP000708148"/>
    </source>
</evidence>
<proteinExistence type="predicted"/>
<sequence>MLSLLTHVSSHDAALYGHFEAATLATATDEMAAGHHRSCKHGQFVHLAKFLEHCCADFCALNYDSCHPSMHMCLLWLFPVRLNINGVMCPPCAGTSDKSNI</sequence>
<dbReference type="Proteomes" id="UP000708148">
    <property type="component" value="Unassembled WGS sequence"/>
</dbReference>
<reference evidence="1" key="1">
    <citation type="submission" date="2020-12" db="EMBL/GenBank/DDBJ databases">
        <authorList>
            <person name="Iha C."/>
        </authorList>
    </citation>
    <scope>NUCLEOTIDE SEQUENCE</scope>
</reference>
<gene>
    <name evidence="1" type="ORF">OSTQU699_LOCUS10466</name>
</gene>